<gene>
    <name evidence="2" type="ORF">BOKJ2_LOCUS12089</name>
</gene>
<dbReference type="OrthoDB" id="10306640at2759"/>
<keyword evidence="3" id="KW-1185">Reference proteome</keyword>
<proteinExistence type="predicted"/>
<evidence type="ECO:0000313" key="2">
    <source>
        <dbReference type="EMBL" id="CAD5226460.1"/>
    </source>
</evidence>
<dbReference type="AlphaFoldDB" id="A0A811LE57"/>
<comment type="caution">
    <text evidence="2">The sequence shown here is derived from an EMBL/GenBank/DDBJ whole genome shotgun (WGS) entry which is preliminary data.</text>
</comment>
<evidence type="ECO:0000313" key="3">
    <source>
        <dbReference type="Proteomes" id="UP000614601"/>
    </source>
</evidence>
<dbReference type="Proteomes" id="UP000614601">
    <property type="component" value="Unassembled WGS sequence"/>
</dbReference>
<organism evidence="2 3">
    <name type="scientific">Bursaphelenchus okinawaensis</name>
    <dbReference type="NCBI Taxonomy" id="465554"/>
    <lineage>
        <taxon>Eukaryota</taxon>
        <taxon>Metazoa</taxon>
        <taxon>Ecdysozoa</taxon>
        <taxon>Nematoda</taxon>
        <taxon>Chromadorea</taxon>
        <taxon>Rhabditida</taxon>
        <taxon>Tylenchina</taxon>
        <taxon>Tylenchomorpha</taxon>
        <taxon>Aphelenchoidea</taxon>
        <taxon>Aphelenchoididae</taxon>
        <taxon>Bursaphelenchus</taxon>
    </lineage>
</organism>
<dbReference type="EMBL" id="CAJFCW020000005">
    <property type="protein sequence ID" value="CAG9122213.1"/>
    <property type="molecule type" value="Genomic_DNA"/>
</dbReference>
<reference evidence="2" key="1">
    <citation type="submission" date="2020-09" db="EMBL/GenBank/DDBJ databases">
        <authorList>
            <person name="Kikuchi T."/>
        </authorList>
    </citation>
    <scope>NUCLEOTIDE SEQUENCE</scope>
    <source>
        <strain evidence="2">SH1</strain>
    </source>
</reference>
<protein>
    <submittedName>
        <fullName evidence="2">Uncharacterized protein</fullName>
    </submittedName>
</protein>
<feature type="region of interest" description="Disordered" evidence="1">
    <location>
        <begin position="1"/>
        <end position="23"/>
    </location>
</feature>
<dbReference type="EMBL" id="CAJFDH010000005">
    <property type="protein sequence ID" value="CAD5226460.1"/>
    <property type="molecule type" value="Genomic_DNA"/>
</dbReference>
<name>A0A811LE57_9BILA</name>
<feature type="compositionally biased region" description="Polar residues" evidence="1">
    <location>
        <begin position="10"/>
        <end position="23"/>
    </location>
</feature>
<evidence type="ECO:0000256" key="1">
    <source>
        <dbReference type="SAM" id="MobiDB-lite"/>
    </source>
</evidence>
<dbReference type="Proteomes" id="UP000783686">
    <property type="component" value="Unassembled WGS sequence"/>
</dbReference>
<accession>A0A811LE57</accession>
<sequence length="185" mass="21049">MVRSLKEDSSNSGKGKSTANTCPAASKAPHWRIECVIIVCVITKWDSLMYFRKKNFVHKDANPGEFKVYIRSQFCESPLEFRYCKAKYTSKSDCRDEQIDLFLKELEATGLVDAKGMANINNAIDTIFSMKGDFSSLKSMFGADYNIHRKHSSITVRTAIPEYINVDKLQGAHQILLYPNDWSKC</sequence>